<dbReference type="SUPFAM" id="SSF52009">
    <property type="entry name" value="Phosphohistidine domain"/>
    <property type="match status" value="1"/>
</dbReference>
<dbReference type="PANTHER" id="PTHR43615:SF1">
    <property type="entry name" value="PPDK_N DOMAIN-CONTAINING PROTEIN"/>
    <property type="match status" value="1"/>
</dbReference>
<accession>A0ABW9XSK6</accession>
<sequence length="774" mass="88557">MLTFTTKAESLEACASLIQFARILPQIRFTVNQWNHDRSFVMNQVKEQGWLSKGVIVRSSAIAEDSEYQSLAGKYMSVLHINNEIELERAVHEVIFSYDNNQPEDQVFIQPMLHNVTCSGVAFTRDPHTSAPYYVINYDDRSGQTDTITAGSSNELKTFYIRRYKRGIPPLIDLPINIEQVVKLLEELMEYSQRDCLDVEFAFADNTLYLLQVRPLIVSTTSTLYYKQEETLSRIADKINQWNKRHPYLFGERTLLGVMPDWNPAEIIGIRPRPLAMSLYKELITNSIWASQRANYGYRDLHGFPLMVDLNGLPYIDVRVSFNSFLPSDLSAPLCEKLINHYLSELEATPAKHDKVEFDIVFSCFTFDIEEHLQKLGHHGFSTSEQEELRQTLLRLTNRIIGEGLWKKDLDKIQNLVARHALIMDSPLDTVGKIYWLLEDCKRYGTLPFAGLARAGFIAVQLLQSLVHVGIMNEGEKEQFMRSLSTISEKIGMDYTRLEKSEFLQKYGHLRPGTYDLLSARYDEEPDHYFDWEKAHCDDKKNDIFYISLDQMNQINALLMKHGILGDVVALFNFIKISIESREYAKYIFTKSLSDALRLFELVCEEHGISKEEATYANIRSLYDSFGTANDIKTVLETSIELGRTQYEITKQIVLPPLIGESRDLFAFHLPPCEPNFVTQKKVTAPVTILGERKLMEGSIVFTEQADPGYDWVFTQGIVGFVTLYGGRNSHMAIRAGELGIPAVIGAGESLYRQWAKAKVLEIDAINQQVKVIQ</sequence>
<dbReference type="InterPro" id="IPR051549">
    <property type="entry name" value="PEP_Utilizing_Enz"/>
</dbReference>
<dbReference type="Gene3D" id="3.50.30.10">
    <property type="entry name" value="Phosphohistidine domain"/>
    <property type="match status" value="1"/>
</dbReference>
<dbReference type="InterPro" id="IPR002192">
    <property type="entry name" value="PPDK_AMP/ATP-bd"/>
</dbReference>
<dbReference type="InterPro" id="IPR008279">
    <property type="entry name" value="PEP-util_enz_mobile_dom"/>
</dbReference>
<organism evidence="3 4">
    <name type="scientific">Paenibacillus glycinis</name>
    <dbReference type="NCBI Taxonomy" id="2697035"/>
    <lineage>
        <taxon>Bacteria</taxon>
        <taxon>Bacillati</taxon>
        <taxon>Bacillota</taxon>
        <taxon>Bacilli</taxon>
        <taxon>Bacillales</taxon>
        <taxon>Paenibacillaceae</taxon>
        <taxon>Paenibacillus</taxon>
    </lineage>
</organism>
<dbReference type="NCBIfam" id="NF004508">
    <property type="entry name" value="PRK05849.1"/>
    <property type="match status" value="1"/>
</dbReference>
<dbReference type="Gene3D" id="3.30.470.20">
    <property type="entry name" value="ATP-grasp fold, B domain"/>
    <property type="match status" value="1"/>
</dbReference>
<dbReference type="Pfam" id="PF01326">
    <property type="entry name" value="PPDK_N"/>
    <property type="match status" value="1"/>
</dbReference>
<dbReference type="Pfam" id="PF00391">
    <property type="entry name" value="PEP-utilizers"/>
    <property type="match status" value="1"/>
</dbReference>
<evidence type="ECO:0000259" key="1">
    <source>
        <dbReference type="Pfam" id="PF00391"/>
    </source>
</evidence>
<reference evidence="3 4" key="1">
    <citation type="submission" date="2020-01" db="EMBL/GenBank/DDBJ databases">
        <title>Paenibacillus soybeanensis sp. nov. isolated from the nodules of soybean (Glycine max(L.) Merr).</title>
        <authorList>
            <person name="Wang H."/>
        </authorList>
    </citation>
    <scope>NUCLEOTIDE SEQUENCE [LARGE SCALE GENOMIC DNA]</scope>
    <source>
        <strain evidence="3 4">T1</strain>
    </source>
</reference>
<evidence type="ECO:0000313" key="4">
    <source>
        <dbReference type="Proteomes" id="UP000665561"/>
    </source>
</evidence>
<dbReference type="EMBL" id="JAAAMV010000012">
    <property type="protein sequence ID" value="NBD25521.1"/>
    <property type="molecule type" value="Genomic_DNA"/>
</dbReference>
<gene>
    <name evidence="3" type="ORF">GT019_16695</name>
</gene>
<dbReference type="RefSeq" id="WP_161744321.1">
    <property type="nucleotide sequence ID" value="NZ_JAAAMV010000012.1"/>
</dbReference>
<name>A0ABW9XSK6_9BACL</name>
<dbReference type="InterPro" id="IPR013815">
    <property type="entry name" value="ATP_grasp_subdomain_1"/>
</dbReference>
<dbReference type="SUPFAM" id="SSF56059">
    <property type="entry name" value="Glutathione synthetase ATP-binding domain-like"/>
    <property type="match status" value="1"/>
</dbReference>
<dbReference type="Gene3D" id="3.30.1490.20">
    <property type="entry name" value="ATP-grasp fold, A domain"/>
    <property type="match status" value="1"/>
</dbReference>
<feature type="domain" description="PEP-utilising enzyme mobile" evidence="1">
    <location>
        <begin position="697"/>
        <end position="765"/>
    </location>
</feature>
<keyword evidence="4" id="KW-1185">Reference proteome</keyword>
<dbReference type="InterPro" id="IPR036637">
    <property type="entry name" value="Phosphohistidine_dom_sf"/>
</dbReference>
<proteinExistence type="predicted"/>
<dbReference type="PANTHER" id="PTHR43615">
    <property type="entry name" value="PHOSPHOENOLPYRUVATE SYNTHASE-RELATED"/>
    <property type="match status" value="1"/>
</dbReference>
<comment type="caution">
    <text evidence="3">The sequence shown here is derived from an EMBL/GenBank/DDBJ whole genome shotgun (WGS) entry which is preliminary data.</text>
</comment>
<dbReference type="Proteomes" id="UP000665561">
    <property type="component" value="Unassembled WGS sequence"/>
</dbReference>
<feature type="domain" description="Pyruvate phosphate dikinase AMP/ATP-binding" evidence="2">
    <location>
        <begin position="47"/>
        <end position="136"/>
    </location>
</feature>
<evidence type="ECO:0000313" key="3">
    <source>
        <dbReference type="EMBL" id="NBD25521.1"/>
    </source>
</evidence>
<protein>
    <submittedName>
        <fullName evidence="3">Phosphoenolpyruvate synthase</fullName>
    </submittedName>
</protein>
<evidence type="ECO:0000259" key="2">
    <source>
        <dbReference type="Pfam" id="PF01326"/>
    </source>
</evidence>